<name>A0ABN2V7Z8_9ACTN</name>
<evidence type="ECO:0000259" key="6">
    <source>
        <dbReference type="Pfam" id="PF07687"/>
    </source>
</evidence>
<dbReference type="SUPFAM" id="SSF55031">
    <property type="entry name" value="Bacterial exopeptidase dimerisation domain"/>
    <property type="match status" value="1"/>
</dbReference>
<dbReference type="Gene3D" id="3.40.630.10">
    <property type="entry name" value="Zn peptidases"/>
    <property type="match status" value="1"/>
</dbReference>
<accession>A0ABN2V7Z8</accession>
<keyword evidence="8" id="KW-1185">Reference proteome</keyword>
<dbReference type="InterPro" id="IPR002933">
    <property type="entry name" value="Peptidase_M20"/>
</dbReference>
<evidence type="ECO:0000256" key="5">
    <source>
        <dbReference type="ARBA" id="ARBA00022833"/>
    </source>
</evidence>
<comment type="cofactor">
    <cofactor evidence="1">
        <name>Zn(2+)</name>
        <dbReference type="ChEBI" id="CHEBI:29105"/>
    </cofactor>
</comment>
<keyword evidence="5" id="KW-0862">Zinc</keyword>
<dbReference type="Proteomes" id="UP001500751">
    <property type="component" value="Unassembled WGS sequence"/>
</dbReference>
<proteinExistence type="inferred from homology"/>
<evidence type="ECO:0000256" key="4">
    <source>
        <dbReference type="ARBA" id="ARBA00022801"/>
    </source>
</evidence>
<protein>
    <submittedName>
        <fullName evidence="7">M20/M25/M40 family metallo-hydrolase</fullName>
    </submittedName>
</protein>
<dbReference type="NCBIfam" id="NF005913">
    <property type="entry name" value="PRK07906.1"/>
    <property type="match status" value="1"/>
</dbReference>
<dbReference type="InterPro" id="IPR036264">
    <property type="entry name" value="Bact_exopeptidase_dim_dom"/>
</dbReference>
<dbReference type="EMBL" id="BAAAQN010000060">
    <property type="protein sequence ID" value="GAA2054948.1"/>
    <property type="molecule type" value="Genomic_DNA"/>
</dbReference>
<comment type="caution">
    <text evidence="7">The sequence shown here is derived from an EMBL/GenBank/DDBJ whole genome shotgun (WGS) entry which is preliminary data.</text>
</comment>
<dbReference type="Pfam" id="PF01546">
    <property type="entry name" value="Peptidase_M20"/>
    <property type="match status" value="1"/>
</dbReference>
<keyword evidence="3" id="KW-0479">Metal-binding</keyword>
<dbReference type="InterPro" id="IPR050072">
    <property type="entry name" value="Peptidase_M20A"/>
</dbReference>
<evidence type="ECO:0000256" key="1">
    <source>
        <dbReference type="ARBA" id="ARBA00001947"/>
    </source>
</evidence>
<evidence type="ECO:0000313" key="8">
    <source>
        <dbReference type="Proteomes" id="UP001500751"/>
    </source>
</evidence>
<dbReference type="PROSITE" id="PS00758">
    <property type="entry name" value="ARGE_DAPE_CPG2_1"/>
    <property type="match status" value="1"/>
</dbReference>
<evidence type="ECO:0000256" key="3">
    <source>
        <dbReference type="ARBA" id="ARBA00022723"/>
    </source>
</evidence>
<keyword evidence="4" id="KW-0378">Hydrolase</keyword>
<dbReference type="PROSITE" id="PS51318">
    <property type="entry name" value="TAT"/>
    <property type="match status" value="1"/>
</dbReference>
<dbReference type="RefSeq" id="WP_344670391.1">
    <property type="nucleotide sequence ID" value="NZ_BAAAQN010000060.1"/>
</dbReference>
<dbReference type="Gene3D" id="3.30.70.360">
    <property type="match status" value="1"/>
</dbReference>
<organism evidence="7 8">
    <name type="scientific">Catenulispora yoronensis</name>
    <dbReference type="NCBI Taxonomy" id="450799"/>
    <lineage>
        <taxon>Bacteria</taxon>
        <taxon>Bacillati</taxon>
        <taxon>Actinomycetota</taxon>
        <taxon>Actinomycetes</taxon>
        <taxon>Catenulisporales</taxon>
        <taxon>Catenulisporaceae</taxon>
        <taxon>Catenulispora</taxon>
    </lineage>
</organism>
<dbReference type="InterPro" id="IPR001261">
    <property type="entry name" value="ArgE/DapE_CS"/>
</dbReference>
<dbReference type="InterPro" id="IPR006311">
    <property type="entry name" value="TAT_signal"/>
</dbReference>
<dbReference type="PANTHER" id="PTHR43808:SF8">
    <property type="entry name" value="PEPTIDASE M20 DIMERISATION DOMAIN-CONTAINING PROTEIN"/>
    <property type="match status" value="1"/>
</dbReference>
<dbReference type="Gene3D" id="1.10.150.900">
    <property type="match status" value="1"/>
</dbReference>
<evidence type="ECO:0000256" key="2">
    <source>
        <dbReference type="ARBA" id="ARBA00006247"/>
    </source>
</evidence>
<sequence>MSDFAKNADGARAVPTGAAAAAAAAGAGAGAEAAPGVAAARSLRPSAADAEKLAADAVAACSRLIQFDTSNFGAGESRGERQCAEWVAEQISDAGFDPLVLESAPTRANTVVRIPGTDPTAPALLVHGHLDVVPAEPADWKSYPFSGEVRDGAVWGRGALDMKDMDSMMLAFVKHLARTGQRPPRDLVLAFTADEEDTGDFGAGFLVREHPDLFEGVTAGISESGGHSVHLTDGSRLYPIAAGERGSAWMTVTVRGTAGHGSRRNDDNAIAKAAAMITRFAEYQWPVRVVPIVKALLDGLSEHLGREISPEDLSGLGDAAPLLADTLRCSVNPTMLRAGYKHNVIPSEANVALDGRLLPGTEAEFFATVDELLGPDATRSGDQSFPVSADFTAPDFVAMAAAIKAHDPAALVLPYCMTGGTDAKAFAKLGIPGFGFVPGRTPVGFDAWEYVHGVDEHVLVDSLAFGVSVLTTYLMS</sequence>
<dbReference type="PANTHER" id="PTHR43808">
    <property type="entry name" value="ACETYLORNITHINE DEACETYLASE"/>
    <property type="match status" value="1"/>
</dbReference>
<dbReference type="InterPro" id="IPR011650">
    <property type="entry name" value="Peptidase_M20_dimer"/>
</dbReference>
<gene>
    <name evidence="7" type="ORF">GCM10009839_74200</name>
</gene>
<comment type="similarity">
    <text evidence="2">Belongs to the peptidase M20A family.</text>
</comment>
<dbReference type="SUPFAM" id="SSF53187">
    <property type="entry name" value="Zn-dependent exopeptidases"/>
    <property type="match status" value="1"/>
</dbReference>
<reference evidence="7 8" key="1">
    <citation type="journal article" date="2019" name="Int. J. Syst. Evol. Microbiol.">
        <title>The Global Catalogue of Microorganisms (GCM) 10K type strain sequencing project: providing services to taxonomists for standard genome sequencing and annotation.</title>
        <authorList>
            <consortium name="The Broad Institute Genomics Platform"/>
            <consortium name="The Broad Institute Genome Sequencing Center for Infectious Disease"/>
            <person name="Wu L."/>
            <person name="Ma J."/>
        </authorList>
    </citation>
    <scope>NUCLEOTIDE SEQUENCE [LARGE SCALE GENOMIC DNA]</scope>
    <source>
        <strain evidence="7 8">JCM 16014</strain>
    </source>
</reference>
<dbReference type="Pfam" id="PF07687">
    <property type="entry name" value="M20_dimer"/>
    <property type="match status" value="1"/>
</dbReference>
<feature type="domain" description="Peptidase M20 dimerisation" evidence="6">
    <location>
        <begin position="243"/>
        <end position="364"/>
    </location>
</feature>
<evidence type="ECO:0000313" key="7">
    <source>
        <dbReference type="EMBL" id="GAA2054948.1"/>
    </source>
</evidence>